<dbReference type="SUPFAM" id="SSF63829">
    <property type="entry name" value="Calcium-dependent phosphotriesterase"/>
    <property type="match status" value="3"/>
</dbReference>
<dbReference type="Gene3D" id="3.30.70.270">
    <property type="match status" value="1"/>
</dbReference>
<evidence type="ECO:0000259" key="1">
    <source>
        <dbReference type="PROSITE" id="PS50883"/>
    </source>
</evidence>
<dbReference type="InterPro" id="IPR052155">
    <property type="entry name" value="Biofilm_reg_signaling"/>
</dbReference>
<dbReference type="Pfam" id="PF14870">
    <property type="entry name" value="PSII_BNR"/>
    <property type="match status" value="1"/>
</dbReference>
<dbReference type="SMART" id="SM00052">
    <property type="entry name" value="EAL"/>
    <property type="match status" value="1"/>
</dbReference>
<dbReference type="Gene3D" id="2.60.40.10">
    <property type="entry name" value="Immunoglobulins"/>
    <property type="match status" value="1"/>
</dbReference>
<dbReference type="InterPro" id="IPR043128">
    <property type="entry name" value="Rev_trsase/Diguanyl_cyclase"/>
</dbReference>
<dbReference type="InterPro" id="IPR000160">
    <property type="entry name" value="GGDEF_dom"/>
</dbReference>
<dbReference type="SUPFAM" id="SSF55073">
    <property type="entry name" value="Nucleotide cyclase"/>
    <property type="match status" value="1"/>
</dbReference>
<sequence length="1290" mass="145610">MHNGRGRILSLKYFRLFTLSISLLLFTISSSANPLFDPVRNTIHFQHLDIESTLPHPTIMDIIQDKEGFVWFATQGGIARFNGTNSSIYTAVSANEEGLNNNWIWQMYADSEGRVWATSNGGIHLYIPEQDKFLNFSSKTNPNITSLNFNSITEVGNGNLWFGSETGITVFNSKTSRFSSIDSTQKFKQLVDNSNIRDLDYSANKVIWVATKNNGLYLSEDNGKTFNILNVELKTLPTNKVISLDIDSKNQVWAGTEGDGLLLISESGEFLQQFKSTMCSSVINDVLIDHNDNIWLATPNGMCEFNHETERFIPHQKESGRISSLINDDVRVLMQDEGGVIWAGTVSGVSKWNAKLADFTHIAQQNPFGTMTSASVTSFAMNKNNLFVGTVDGGVNVLNFDTKTMSPFNSSFSDKLKNLDSSLITSLLVDGDTGLWVGTYDNGLFYIDLTNYEQVLFSADSEFSNRLNNNAVSKIIQLKDGNLAVSTYGGGVNLIDSNTKQVIHNKYNIETNNTAVTNFILDIFEDNNKDLWLATHGGGLVHYDTRNNKSSTYSTKQKGKYFIGSDEIFSVIKTAKGVWLATSDAGLLLIEDNDNKTQHIINQSRGLASNFTYSLLEDDLGYIWISHAKGLSRLNPNNFEINNFNTTHGLQSSDFNNSAYYKAKDGRLFFGGTNGFNTFQANKVPLNSYKPKLKLTKFVHANEEKPIQTMLRADGVLELNYEDTIIDFEFAALDYTKPSNNRYQYMMEGLSSSWSNIGTSNHISFSYLADGSYTLKVRGSNNEEVWSEILQIPIEVMPPIWKTTHAKLFYIFGPILIFLQLLRNQRIRHQRQLSHERRLHQLAYFDGLTGLPNRQSFYESLDKFISLARRGNYKAGVMFIDLDRFKRINDTLGHDYGDLVLQEIAQRLKECVRDSDFVARNYEVNTVNNEIARLGGDEFTLFLSHVESAAETTLITQRIIESLSRPIKIDSYELTVTPSVGIALYPEHGTTVHELMKHADIAMYQAKEDGRRTFKFYSNELNDRALERLQLEEKMRYAVKNNEFVLHYQPQVDIVSNEITKAEALIRWNSPELGFISPAEFIPIAEESGLIIELGNWILDTACKQAKQWLDEGLENCKVSVNVSSVQFKQTALIDNVRNALTRSGLPPELLELELTESAVMSDVDDNIDRLQQFKDMGITIAIDDFGTGYSSLSYLKKFPIDTLKIDRSFIIEIANSDNDAAIVKAIMLLAETMELKVVAEGIENVEQLQILHNYRCQFIQGYFFSRPLVYEEFLSLPVRHITKKNAVGS</sequence>
<dbReference type="Proteomes" id="UP001528411">
    <property type="component" value="Unassembled WGS sequence"/>
</dbReference>
<dbReference type="SUPFAM" id="SSF141868">
    <property type="entry name" value="EAL domain-like"/>
    <property type="match status" value="1"/>
</dbReference>
<dbReference type="InterPro" id="IPR029787">
    <property type="entry name" value="Nucleotide_cyclase"/>
</dbReference>
<evidence type="ECO:0000259" key="2">
    <source>
        <dbReference type="PROSITE" id="PS50887"/>
    </source>
</evidence>
<dbReference type="Gene3D" id="2.130.10.10">
    <property type="entry name" value="YVTN repeat-like/Quinoprotein amine dehydrogenase"/>
    <property type="match status" value="2"/>
</dbReference>
<dbReference type="CDD" id="cd01949">
    <property type="entry name" value="GGDEF"/>
    <property type="match status" value="1"/>
</dbReference>
<protein>
    <submittedName>
        <fullName evidence="3">EAL domain-containing protein</fullName>
    </submittedName>
</protein>
<dbReference type="Pfam" id="PF07494">
    <property type="entry name" value="Reg_prop"/>
    <property type="match status" value="1"/>
</dbReference>
<proteinExistence type="predicted"/>
<dbReference type="PANTHER" id="PTHR44757:SF2">
    <property type="entry name" value="BIOFILM ARCHITECTURE MAINTENANCE PROTEIN MBAA"/>
    <property type="match status" value="1"/>
</dbReference>
<comment type="caution">
    <text evidence="3">The sequence shown here is derived from an EMBL/GenBank/DDBJ whole genome shotgun (WGS) entry which is preliminary data.</text>
</comment>
<feature type="domain" description="GGDEF" evidence="2">
    <location>
        <begin position="873"/>
        <end position="1019"/>
    </location>
</feature>
<dbReference type="Pfam" id="PF00990">
    <property type="entry name" value="GGDEF"/>
    <property type="match status" value="1"/>
</dbReference>
<gene>
    <name evidence="3" type="ORF">PN838_21780</name>
</gene>
<evidence type="ECO:0000313" key="3">
    <source>
        <dbReference type="EMBL" id="MDC2890893.1"/>
    </source>
</evidence>
<dbReference type="Gene3D" id="3.20.20.450">
    <property type="entry name" value="EAL domain"/>
    <property type="match status" value="1"/>
</dbReference>
<dbReference type="Pfam" id="PF00563">
    <property type="entry name" value="EAL"/>
    <property type="match status" value="1"/>
</dbReference>
<dbReference type="InterPro" id="IPR001633">
    <property type="entry name" value="EAL_dom"/>
</dbReference>
<dbReference type="PROSITE" id="PS50887">
    <property type="entry name" value="GGDEF"/>
    <property type="match status" value="1"/>
</dbReference>
<dbReference type="InterPro" id="IPR015943">
    <property type="entry name" value="WD40/YVTN_repeat-like_dom_sf"/>
</dbReference>
<dbReference type="NCBIfam" id="TIGR00254">
    <property type="entry name" value="GGDEF"/>
    <property type="match status" value="1"/>
</dbReference>
<dbReference type="EMBL" id="JAQOMS010000002">
    <property type="protein sequence ID" value="MDC2890893.1"/>
    <property type="molecule type" value="Genomic_DNA"/>
</dbReference>
<dbReference type="InterPro" id="IPR011123">
    <property type="entry name" value="Y_Y_Y"/>
</dbReference>
<organism evidence="3 4">
    <name type="scientific">Psychrosphaera algicola</name>
    <dbReference type="NCBI Taxonomy" id="3023714"/>
    <lineage>
        <taxon>Bacteria</taxon>
        <taxon>Pseudomonadati</taxon>
        <taxon>Pseudomonadota</taxon>
        <taxon>Gammaproteobacteria</taxon>
        <taxon>Alteromonadales</taxon>
        <taxon>Pseudoalteromonadaceae</taxon>
        <taxon>Psychrosphaera</taxon>
    </lineage>
</organism>
<reference evidence="3 4" key="1">
    <citation type="submission" date="2023-01" db="EMBL/GenBank/DDBJ databases">
        <title>Psychrosphaera sp. nov., isolated from marine algae.</title>
        <authorList>
            <person name="Bayburt H."/>
            <person name="Choi B.J."/>
            <person name="Kim J.M."/>
            <person name="Choi D.G."/>
            <person name="Jeon C.O."/>
        </authorList>
    </citation>
    <scope>NUCLEOTIDE SEQUENCE [LARGE SCALE GENOMIC DNA]</scope>
    <source>
        <strain evidence="3 4">G1-22</strain>
    </source>
</reference>
<accession>A0ABT5FI74</accession>
<dbReference type="PANTHER" id="PTHR44757">
    <property type="entry name" value="DIGUANYLATE CYCLASE DGCP"/>
    <property type="match status" value="1"/>
</dbReference>
<feature type="domain" description="EAL" evidence="1">
    <location>
        <begin position="1028"/>
        <end position="1282"/>
    </location>
</feature>
<name>A0ABT5FI74_9GAMM</name>
<dbReference type="Pfam" id="PF07495">
    <property type="entry name" value="Y_Y_Y"/>
    <property type="match status" value="1"/>
</dbReference>
<evidence type="ECO:0000313" key="4">
    <source>
        <dbReference type="Proteomes" id="UP001528411"/>
    </source>
</evidence>
<dbReference type="InterPro" id="IPR028203">
    <property type="entry name" value="PSII_CF48-like_dom"/>
</dbReference>
<dbReference type="InterPro" id="IPR011110">
    <property type="entry name" value="Reg_prop"/>
</dbReference>
<dbReference type="CDD" id="cd01948">
    <property type="entry name" value="EAL"/>
    <property type="match status" value="1"/>
</dbReference>
<dbReference type="RefSeq" id="WP_272181963.1">
    <property type="nucleotide sequence ID" value="NZ_JAQOMS010000002.1"/>
</dbReference>
<dbReference type="InterPro" id="IPR035919">
    <property type="entry name" value="EAL_sf"/>
</dbReference>
<dbReference type="PROSITE" id="PS50883">
    <property type="entry name" value="EAL"/>
    <property type="match status" value="1"/>
</dbReference>
<keyword evidence="4" id="KW-1185">Reference proteome</keyword>
<dbReference type="InterPro" id="IPR013783">
    <property type="entry name" value="Ig-like_fold"/>
</dbReference>
<dbReference type="SMART" id="SM00267">
    <property type="entry name" value="GGDEF"/>
    <property type="match status" value="1"/>
</dbReference>